<feature type="compositionally biased region" description="Polar residues" evidence="1">
    <location>
        <begin position="169"/>
        <end position="183"/>
    </location>
</feature>
<dbReference type="HOGENOM" id="CLU_1201357_0_0_1"/>
<proteinExistence type="predicted"/>
<dbReference type="RefSeq" id="XP_008662899.1">
    <property type="nucleotide sequence ID" value="XM_008664677.4"/>
</dbReference>
<dbReference type="Gramene" id="Zm00001eb416970_T003">
    <property type="protein sequence ID" value="Zm00001eb416970_P003"/>
    <property type="gene ID" value="Zm00001eb416970"/>
</dbReference>
<gene>
    <name evidence="3" type="primary">LOC103641331</name>
    <name evidence="2" type="ORF">ZEAMMB73_Zm00001d024700</name>
</gene>
<dbReference type="PaxDb" id="4577-GRMZM2G310453_P01"/>
<dbReference type="Proteomes" id="UP000007305">
    <property type="component" value="Chromosome 10"/>
</dbReference>
<reference evidence="2" key="2">
    <citation type="submission" date="2015-12" db="EMBL/GenBank/DDBJ databases">
        <title>Update maize B73 reference genome by single molecule sequencing technologies.</title>
        <authorList>
            <consortium name="Maize Genome Sequencing Project"/>
            <person name="Ware D."/>
        </authorList>
    </citation>
    <scope>NUCLEOTIDE SEQUENCE</scope>
    <source>
        <tissue evidence="2">Seedling</tissue>
    </source>
</reference>
<dbReference type="InterPro" id="IPR039280">
    <property type="entry name" value="VUP"/>
</dbReference>
<name>K7U110_MAIZE</name>
<organism evidence="2">
    <name type="scientific">Zea mays</name>
    <name type="common">Maize</name>
    <dbReference type="NCBI Taxonomy" id="4577"/>
    <lineage>
        <taxon>Eukaryota</taxon>
        <taxon>Viridiplantae</taxon>
        <taxon>Streptophyta</taxon>
        <taxon>Embryophyta</taxon>
        <taxon>Tracheophyta</taxon>
        <taxon>Spermatophyta</taxon>
        <taxon>Magnoliopsida</taxon>
        <taxon>Liliopsida</taxon>
        <taxon>Poales</taxon>
        <taxon>Poaceae</taxon>
        <taxon>PACMAD clade</taxon>
        <taxon>Panicoideae</taxon>
        <taxon>Andropogonodae</taxon>
        <taxon>Andropogoneae</taxon>
        <taxon>Tripsacinae</taxon>
        <taxon>Zea</taxon>
    </lineage>
</organism>
<evidence type="ECO:0000256" key="1">
    <source>
        <dbReference type="SAM" id="MobiDB-lite"/>
    </source>
</evidence>
<protein>
    <submittedName>
        <fullName evidence="2 3">Uncharacterized protein</fullName>
    </submittedName>
</protein>
<feature type="compositionally biased region" description="Low complexity" evidence="1">
    <location>
        <begin position="80"/>
        <end position="99"/>
    </location>
</feature>
<keyword evidence="4" id="KW-1185">Reference proteome</keyword>
<accession>K7U110</accession>
<dbReference type="PANTHER" id="PTHR33974:SF19">
    <property type="match status" value="1"/>
</dbReference>
<sequence length="231" mass="24542">MDMEEDPAGGEDLSSTAASGHSCSGDDGEESGWTSYIDYFMETQQRRRRKQGDVSRAAAGDGPSTDDDAGRRRSSTAECSSGAGVGASSSCLAPPVLVDPPVVVVSRRLSLREGWRRKKVLHDESLEDTATSPISSPKLIELRDPDDATHHQTKTSCCAEISRSKRKNSTGGDVNNGANTRTDTAAVKEDSAAYSNDDEAEEEISRPNLVGPAYACFSCIADGDANKFIGC</sequence>
<dbReference type="EMBL" id="CM000786">
    <property type="protein sequence ID" value="AQK41752.1"/>
    <property type="molecule type" value="Genomic_DNA"/>
</dbReference>
<feature type="compositionally biased region" description="Polar residues" evidence="1">
    <location>
        <begin position="13"/>
        <end position="22"/>
    </location>
</feature>
<feature type="compositionally biased region" description="Basic and acidic residues" evidence="1">
    <location>
        <begin position="140"/>
        <end position="150"/>
    </location>
</feature>
<evidence type="ECO:0000313" key="3">
    <source>
        <dbReference type="EnsemblPlants" id="Zm00001eb416970_P003"/>
    </source>
</evidence>
<dbReference type="PANTHER" id="PTHR33974">
    <property type="entry name" value="VASCULAR-RELATED UNKNOWN PROTEIN 1-RELATED"/>
    <property type="match status" value="1"/>
</dbReference>
<reference evidence="3" key="3">
    <citation type="submission" date="2019-07" db="EMBL/GenBank/DDBJ databases">
        <authorList>
            <person name="Seetharam A."/>
            <person name="Woodhouse M."/>
            <person name="Cannon E."/>
        </authorList>
    </citation>
    <scope>NUCLEOTIDE SEQUENCE [LARGE SCALE GENOMIC DNA]</scope>
    <source>
        <strain evidence="3">cv. B73</strain>
    </source>
</reference>
<dbReference type="EnsemblPlants" id="Zm00001eb416970_T003">
    <property type="protein sequence ID" value="Zm00001eb416970_P003"/>
    <property type="gene ID" value="Zm00001eb416970"/>
</dbReference>
<dbReference type="KEGG" id="zma:103641331"/>
<dbReference type="OMA" id="YIDYFMK"/>
<dbReference type="GeneID" id="103641331"/>
<reference evidence="4" key="1">
    <citation type="journal article" date="2009" name="Science">
        <title>The B73 maize genome: complexity, diversity, and dynamics.</title>
        <authorList>
            <person name="Schnable P.S."/>
            <person name="Ware D."/>
            <person name="Fulton R.S."/>
            <person name="Stein J.C."/>
            <person name="Wei F."/>
            <person name="Pasternak S."/>
            <person name="Liang C."/>
            <person name="Zhang J."/>
            <person name="Fulton L."/>
            <person name="Graves T.A."/>
            <person name="Minx P."/>
            <person name="Reily A.D."/>
            <person name="Courtney L."/>
            <person name="Kruchowski S.S."/>
            <person name="Tomlinson C."/>
            <person name="Strong C."/>
            <person name="Delehaunty K."/>
            <person name="Fronick C."/>
            <person name="Courtney B."/>
            <person name="Rock S.M."/>
            <person name="Belter E."/>
            <person name="Du F."/>
            <person name="Kim K."/>
            <person name="Abbott R.M."/>
            <person name="Cotton M."/>
            <person name="Levy A."/>
            <person name="Marchetto P."/>
            <person name="Ochoa K."/>
            <person name="Jackson S.M."/>
            <person name="Gillam B."/>
            <person name="Chen W."/>
            <person name="Yan L."/>
            <person name="Higginbotham J."/>
            <person name="Cardenas M."/>
            <person name="Waligorski J."/>
            <person name="Applebaum E."/>
            <person name="Phelps L."/>
            <person name="Falcone J."/>
            <person name="Kanchi K."/>
            <person name="Thane T."/>
            <person name="Scimone A."/>
            <person name="Thane N."/>
            <person name="Henke J."/>
            <person name="Wang T."/>
            <person name="Ruppert J."/>
            <person name="Shah N."/>
            <person name="Rotter K."/>
            <person name="Hodges J."/>
            <person name="Ingenthron E."/>
            <person name="Cordes M."/>
            <person name="Kohlberg S."/>
            <person name="Sgro J."/>
            <person name="Delgado B."/>
            <person name="Mead K."/>
            <person name="Chinwalla A."/>
            <person name="Leonard S."/>
            <person name="Crouse K."/>
            <person name="Collura K."/>
            <person name="Kudrna D."/>
            <person name="Currie J."/>
            <person name="He R."/>
            <person name="Angelova A."/>
            <person name="Rajasekar S."/>
            <person name="Mueller T."/>
            <person name="Lomeli R."/>
            <person name="Scara G."/>
            <person name="Ko A."/>
            <person name="Delaney K."/>
            <person name="Wissotski M."/>
            <person name="Lopez G."/>
            <person name="Campos D."/>
            <person name="Braidotti M."/>
            <person name="Ashley E."/>
            <person name="Golser W."/>
            <person name="Kim H."/>
            <person name="Lee S."/>
            <person name="Lin J."/>
            <person name="Dujmic Z."/>
            <person name="Kim W."/>
            <person name="Talag J."/>
            <person name="Zuccolo A."/>
            <person name="Fan C."/>
            <person name="Sebastian A."/>
            <person name="Kramer M."/>
            <person name="Spiegel L."/>
            <person name="Nascimento L."/>
            <person name="Zutavern T."/>
            <person name="Miller B."/>
            <person name="Ambroise C."/>
            <person name="Muller S."/>
            <person name="Spooner W."/>
            <person name="Narechania A."/>
            <person name="Ren L."/>
            <person name="Wei S."/>
            <person name="Kumari S."/>
            <person name="Faga B."/>
            <person name="Levy M.J."/>
            <person name="McMahan L."/>
            <person name="Van Buren P."/>
            <person name="Vaughn M.W."/>
            <person name="Ying K."/>
            <person name="Yeh C.-T."/>
            <person name="Emrich S.J."/>
            <person name="Jia Y."/>
            <person name="Kalyanaraman A."/>
            <person name="Hsia A.-P."/>
            <person name="Barbazuk W.B."/>
            <person name="Baucom R.S."/>
            <person name="Brutnell T.P."/>
            <person name="Carpita N.C."/>
            <person name="Chaparro C."/>
            <person name="Chia J.-M."/>
            <person name="Deragon J.-M."/>
            <person name="Estill J.C."/>
            <person name="Fu Y."/>
            <person name="Jeddeloh J.A."/>
            <person name="Han Y."/>
            <person name="Lee H."/>
            <person name="Li P."/>
            <person name="Lisch D.R."/>
            <person name="Liu S."/>
            <person name="Liu Z."/>
            <person name="Nagel D.H."/>
            <person name="McCann M.C."/>
            <person name="SanMiguel P."/>
            <person name="Myers A.M."/>
            <person name="Nettleton D."/>
            <person name="Nguyen J."/>
            <person name="Penning B.W."/>
            <person name="Ponnala L."/>
            <person name="Schneider K.L."/>
            <person name="Schwartz D.C."/>
            <person name="Sharma A."/>
            <person name="Soderlund C."/>
            <person name="Springer N.M."/>
            <person name="Sun Q."/>
            <person name="Wang H."/>
            <person name="Waterman M."/>
            <person name="Westerman R."/>
            <person name="Wolfgruber T.K."/>
            <person name="Yang L."/>
            <person name="Yu Y."/>
            <person name="Zhang L."/>
            <person name="Zhou S."/>
            <person name="Zhu Q."/>
            <person name="Bennetzen J.L."/>
            <person name="Dawe R.K."/>
            <person name="Jiang J."/>
            <person name="Jiang N."/>
            <person name="Presting G.G."/>
            <person name="Wessler S.R."/>
            <person name="Aluru S."/>
            <person name="Martienssen R.A."/>
            <person name="Clifton S.W."/>
            <person name="McCombie W.R."/>
            <person name="Wing R.A."/>
            <person name="Wilson R.K."/>
        </authorList>
    </citation>
    <scope>NUCLEOTIDE SEQUENCE [LARGE SCALE GENOMIC DNA]</scope>
    <source>
        <strain evidence="4">cv. B73</strain>
    </source>
</reference>
<evidence type="ECO:0000313" key="2">
    <source>
        <dbReference type="EMBL" id="AQK41752.1"/>
    </source>
</evidence>
<feature type="region of interest" description="Disordered" evidence="1">
    <location>
        <begin position="1"/>
        <end position="99"/>
    </location>
</feature>
<reference evidence="3" key="4">
    <citation type="submission" date="2021-05" db="UniProtKB">
        <authorList>
            <consortium name="EnsemblPlants"/>
        </authorList>
    </citation>
    <scope>IDENTIFICATION</scope>
    <source>
        <strain evidence="3">cv. B73</strain>
    </source>
</reference>
<feature type="region of interest" description="Disordered" evidence="1">
    <location>
        <begin position="125"/>
        <end position="205"/>
    </location>
</feature>
<dbReference type="AlphaFoldDB" id="K7U110"/>
<dbReference type="ExpressionAtlas" id="K7U110">
    <property type="expression patterns" value="baseline and differential"/>
</dbReference>
<dbReference type="OrthoDB" id="779856at2759"/>
<evidence type="ECO:0000313" key="4">
    <source>
        <dbReference type="Proteomes" id="UP000007305"/>
    </source>
</evidence>
<dbReference type="GO" id="GO:0010089">
    <property type="term" value="P:xylem development"/>
    <property type="evidence" value="ECO:0007669"/>
    <property type="project" value="InterPro"/>
</dbReference>
<dbReference type="eggNOG" id="ENOG502R4A1">
    <property type="taxonomic scope" value="Eukaryota"/>
</dbReference>